<dbReference type="AlphaFoldDB" id="A0A843U023"/>
<comment type="caution">
    <text evidence="1">The sequence shown here is derived from an EMBL/GenBank/DDBJ whole genome shotgun (WGS) entry which is preliminary data.</text>
</comment>
<dbReference type="Proteomes" id="UP000652761">
    <property type="component" value="Unassembled WGS sequence"/>
</dbReference>
<protein>
    <submittedName>
        <fullName evidence="1">Uncharacterized protein</fullName>
    </submittedName>
</protein>
<proteinExistence type="predicted"/>
<reference evidence="1" key="1">
    <citation type="submission" date="2017-07" db="EMBL/GenBank/DDBJ databases">
        <title>Taro Niue Genome Assembly and Annotation.</title>
        <authorList>
            <person name="Atibalentja N."/>
            <person name="Keating K."/>
            <person name="Fields C.J."/>
        </authorList>
    </citation>
    <scope>NUCLEOTIDE SEQUENCE</scope>
    <source>
        <strain evidence="1">Niue_2</strain>
        <tissue evidence="1">Leaf</tissue>
    </source>
</reference>
<gene>
    <name evidence="1" type="ORF">Taro_010871</name>
</gene>
<evidence type="ECO:0000313" key="1">
    <source>
        <dbReference type="EMBL" id="MQL78432.1"/>
    </source>
</evidence>
<accession>A0A843U023</accession>
<sequence length="198" mass="22700">MTLVNAVYRAIAFTGSAPESDRERTLHWITGQNLPYLTQGLRLEELGEELERSFLSTNSPPLGLSSWSRNLLARDRAGHGRVATLKVLGMDLRQCGPQEWCWLASIVSWLVLVERQLDLSSVAARLRGLTNENRYRMGQMQIRQRSVHEIEEIHMRISKTHELQSLEYSNSSGDDKDLLRLTKRVKKLLSKKNAMDKK</sequence>
<dbReference type="EMBL" id="NMUH01000399">
    <property type="protein sequence ID" value="MQL78432.1"/>
    <property type="molecule type" value="Genomic_DNA"/>
</dbReference>
<organism evidence="1 2">
    <name type="scientific">Colocasia esculenta</name>
    <name type="common">Wild taro</name>
    <name type="synonym">Arum esculentum</name>
    <dbReference type="NCBI Taxonomy" id="4460"/>
    <lineage>
        <taxon>Eukaryota</taxon>
        <taxon>Viridiplantae</taxon>
        <taxon>Streptophyta</taxon>
        <taxon>Embryophyta</taxon>
        <taxon>Tracheophyta</taxon>
        <taxon>Spermatophyta</taxon>
        <taxon>Magnoliopsida</taxon>
        <taxon>Liliopsida</taxon>
        <taxon>Araceae</taxon>
        <taxon>Aroideae</taxon>
        <taxon>Colocasieae</taxon>
        <taxon>Colocasia</taxon>
    </lineage>
</organism>
<name>A0A843U023_COLES</name>
<evidence type="ECO:0000313" key="2">
    <source>
        <dbReference type="Proteomes" id="UP000652761"/>
    </source>
</evidence>
<keyword evidence="2" id="KW-1185">Reference proteome</keyword>